<reference evidence="2" key="2">
    <citation type="submission" date="2020-09" db="EMBL/GenBank/DDBJ databases">
        <authorList>
            <person name="Sun Q."/>
            <person name="Zhou Y."/>
        </authorList>
    </citation>
    <scope>NUCLEOTIDE SEQUENCE</scope>
    <source>
        <strain evidence="2">CGMCC 1.15760</strain>
    </source>
</reference>
<dbReference type="SUPFAM" id="SSF48619">
    <property type="entry name" value="Phospholipase A2, PLA2"/>
    <property type="match status" value="1"/>
</dbReference>
<reference evidence="2" key="1">
    <citation type="journal article" date="2014" name="Int. J. Syst. Evol. Microbiol.">
        <title>Complete genome sequence of Corynebacterium casei LMG S-19264T (=DSM 44701T), isolated from a smear-ripened cheese.</title>
        <authorList>
            <consortium name="US DOE Joint Genome Institute (JGI-PGF)"/>
            <person name="Walter F."/>
            <person name="Albersmeier A."/>
            <person name="Kalinowski J."/>
            <person name="Ruckert C."/>
        </authorList>
    </citation>
    <scope>NUCLEOTIDE SEQUENCE</scope>
    <source>
        <strain evidence="2">CGMCC 1.15760</strain>
    </source>
</reference>
<dbReference type="EMBL" id="BMJT01000001">
    <property type="protein sequence ID" value="GGG11135.1"/>
    <property type="molecule type" value="Genomic_DNA"/>
</dbReference>
<protein>
    <recommendedName>
        <fullName evidence="4">Phospholipase</fullName>
    </recommendedName>
</protein>
<organism evidence="2 3">
    <name type="scientific">Lysinibacillus alkalisoli</name>
    <dbReference type="NCBI Taxonomy" id="1911548"/>
    <lineage>
        <taxon>Bacteria</taxon>
        <taxon>Bacillati</taxon>
        <taxon>Bacillota</taxon>
        <taxon>Bacilli</taxon>
        <taxon>Bacillales</taxon>
        <taxon>Bacillaceae</taxon>
        <taxon>Lysinibacillus</taxon>
    </lineage>
</organism>
<feature type="signal peptide" evidence="1">
    <location>
        <begin position="1"/>
        <end position="25"/>
    </location>
</feature>
<dbReference type="GO" id="GO:0004623">
    <property type="term" value="F:phospholipase A2 activity"/>
    <property type="evidence" value="ECO:0007669"/>
    <property type="project" value="InterPro"/>
</dbReference>
<sequence length="183" mass="20603">MKRNLKVLYLLMVIMMLGTSFPNFANAMTEINEFSDMNQIENEVNKYVVSEGKEVKFNMEQAILDGQSDFILSIGENINTINSAYKNTVSTSNDVMMIPELSLPIWGNWCGPGHGGGQPKDLLDYSCMLHDKDYAKYGYFDCGSDRRLIANINLHYKNMGAVEKGVALAVKAYFQAQMLVNRC</sequence>
<comment type="caution">
    <text evidence="2">The sequence shown here is derived from an EMBL/GenBank/DDBJ whole genome shotgun (WGS) entry which is preliminary data.</text>
</comment>
<keyword evidence="1" id="KW-0732">Signal</keyword>
<dbReference type="Proteomes" id="UP000616608">
    <property type="component" value="Unassembled WGS sequence"/>
</dbReference>
<evidence type="ECO:0000313" key="2">
    <source>
        <dbReference type="EMBL" id="GGG11135.1"/>
    </source>
</evidence>
<keyword evidence="3" id="KW-1185">Reference proteome</keyword>
<feature type="chain" id="PRO_5038526485" description="Phospholipase" evidence="1">
    <location>
        <begin position="26"/>
        <end position="183"/>
    </location>
</feature>
<evidence type="ECO:0008006" key="4">
    <source>
        <dbReference type="Google" id="ProtNLM"/>
    </source>
</evidence>
<dbReference type="AlphaFoldDB" id="A0A917FUY3"/>
<dbReference type="GO" id="GO:0050482">
    <property type="term" value="P:arachidonate secretion"/>
    <property type="evidence" value="ECO:0007669"/>
    <property type="project" value="InterPro"/>
</dbReference>
<accession>A0A917FUY3</accession>
<dbReference type="RefSeq" id="WP_188613132.1">
    <property type="nucleotide sequence ID" value="NZ_BMJT01000001.1"/>
</dbReference>
<gene>
    <name evidence="2" type="ORF">GCM10007425_01830</name>
</gene>
<name>A0A917FUY3_9BACI</name>
<dbReference type="Gene3D" id="1.20.90.10">
    <property type="entry name" value="Phospholipase A2 domain"/>
    <property type="match status" value="1"/>
</dbReference>
<proteinExistence type="predicted"/>
<evidence type="ECO:0000256" key="1">
    <source>
        <dbReference type="SAM" id="SignalP"/>
    </source>
</evidence>
<evidence type="ECO:0000313" key="3">
    <source>
        <dbReference type="Proteomes" id="UP000616608"/>
    </source>
</evidence>
<dbReference type="InterPro" id="IPR036444">
    <property type="entry name" value="PLipase_A2_dom_sf"/>
</dbReference>
<dbReference type="GO" id="GO:0006644">
    <property type="term" value="P:phospholipid metabolic process"/>
    <property type="evidence" value="ECO:0007669"/>
    <property type="project" value="InterPro"/>
</dbReference>